<dbReference type="PANTHER" id="PTHR28055:SF1">
    <property type="entry name" value="ALTERED INHERITANCE OF MITOCHONDRIA PROTEIN 41, MITOCHONDRIAL"/>
    <property type="match status" value="1"/>
</dbReference>
<sequence length="151" mass="16792">MLRERLQAALKTASASGDERAAATLRLVMAALKERDHSARDSGAQERVEDEEILAMLRDMVEQRRQEIGRCESCARVDLAEKEAEEIGILESFLPPRLSEAEIDAAAEEAIRTLGATRLKDCGRVIATLKEQFSDQLDLACAKRIVCEKLH</sequence>
<gene>
    <name evidence="1" type="ORF">PZ740_07850</name>
</gene>
<dbReference type="Proteomes" id="UP001301140">
    <property type="component" value="Unassembled WGS sequence"/>
</dbReference>
<dbReference type="EMBL" id="JARGEQ010000082">
    <property type="protein sequence ID" value="MDF1586298.1"/>
    <property type="molecule type" value="Genomic_DNA"/>
</dbReference>
<reference evidence="1 2" key="1">
    <citation type="submission" date="2023-03" db="EMBL/GenBank/DDBJ databases">
        <title>YIM 152171 draft genome.</title>
        <authorList>
            <person name="Yang Z."/>
        </authorList>
    </citation>
    <scope>NUCLEOTIDE SEQUENCE [LARGE SCALE GENOMIC DNA]</scope>
    <source>
        <strain evidence="1 2">YIM 152171</strain>
    </source>
</reference>
<dbReference type="InterPro" id="IPR003789">
    <property type="entry name" value="Asn/Gln_tRNA_amidoTrase-B-like"/>
</dbReference>
<dbReference type="Gene3D" id="1.10.10.410">
    <property type="match status" value="1"/>
</dbReference>
<evidence type="ECO:0000313" key="1">
    <source>
        <dbReference type="EMBL" id="MDF1586298.1"/>
    </source>
</evidence>
<dbReference type="InterPro" id="IPR042184">
    <property type="entry name" value="YqeY/Aim41_N"/>
</dbReference>
<dbReference type="AlphaFoldDB" id="A0AAP3V1G6"/>
<comment type="caution">
    <text evidence="1">The sequence shown here is derived from an EMBL/GenBank/DDBJ whole genome shotgun (WGS) entry which is preliminary data.</text>
</comment>
<dbReference type="InterPro" id="IPR023168">
    <property type="entry name" value="GatB_Yqey_C_2"/>
</dbReference>
<evidence type="ECO:0000313" key="2">
    <source>
        <dbReference type="Proteomes" id="UP001301140"/>
    </source>
</evidence>
<dbReference type="InterPro" id="IPR019004">
    <property type="entry name" value="YqeY/Aim41"/>
</dbReference>
<organism evidence="1 2">
    <name type="scientific">Marinimicrococcus flavescens</name>
    <dbReference type="NCBI Taxonomy" id="3031815"/>
    <lineage>
        <taxon>Bacteria</taxon>
        <taxon>Pseudomonadati</taxon>
        <taxon>Pseudomonadota</taxon>
        <taxon>Alphaproteobacteria</taxon>
        <taxon>Geminicoccales</taxon>
        <taxon>Geminicoccaceae</taxon>
        <taxon>Marinimicrococcus</taxon>
    </lineage>
</organism>
<keyword evidence="2" id="KW-1185">Reference proteome</keyword>
<name>A0AAP3V1G6_9PROT</name>
<dbReference type="SUPFAM" id="SSF89095">
    <property type="entry name" value="GatB/YqeY motif"/>
    <property type="match status" value="1"/>
</dbReference>
<dbReference type="Gene3D" id="1.10.1510.10">
    <property type="entry name" value="Uncharacterised protein YqeY/AIM41 PF09424, N-terminal domain"/>
    <property type="match status" value="1"/>
</dbReference>
<dbReference type="Pfam" id="PF09424">
    <property type="entry name" value="YqeY"/>
    <property type="match status" value="1"/>
</dbReference>
<dbReference type="PANTHER" id="PTHR28055">
    <property type="entry name" value="ALTERED INHERITANCE OF MITOCHONDRIA PROTEIN 41, MITOCHONDRIAL"/>
    <property type="match status" value="1"/>
</dbReference>
<proteinExistence type="predicted"/>
<dbReference type="GO" id="GO:0016884">
    <property type="term" value="F:carbon-nitrogen ligase activity, with glutamine as amido-N-donor"/>
    <property type="evidence" value="ECO:0007669"/>
    <property type="project" value="InterPro"/>
</dbReference>
<dbReference type="RefSeq" id="WP_327788715.1">
    <property type="nucleotide sequence ID" value="NZ_JARGEQ010000082.1"/>
</dbReference>
<protein>
    <submittedName>
        <fullName evidence="1">GatB/YqeY domain-containing protein</fullName>
    </submittedName>
</protein>
<accession>A0AAP3V1G6</accession>